<organism evidence="3 4">
    <name type="scientific">Holdemanella biformis</name>
    <dbReference type="NCBI Taxonomy" id="1735"/>
    <lineage>
        <taxon>Bacteria</taxon>
        <taxon>Bacillati</taxon>
        <taxon>Bacillota</taxon>
        <taxon>Erysipelotrichia</taxon>
        <taxon>Erysipelotrichales</taxon>
        <taxon>Erysipelotrichaceae</taxon>
        <taxon>Holdemanella</taxon>
    </lineage>
</organism>
<evidence type="ECO:0000313" key="3">
    <source>
        <dbReference type="EMBL" id="RHB01288.1"/>
    </source>
</evidence>
<dbReference type="Pfam" id="PF06527">
    <property type="entry name" value="TniQ"/>
    <property type="match status" value="1"/>
</dbReference>
<protein>
    <recommendedName>
        <fullName evidence="2">TniQ domain-containing protein</fullName>
    </recommendedName>
</protein>
<dbReference type="AlphaFoldDB" id="A0A413UA73"/>
<evidence type="ECO:0000256" key="1">
    <source>
        <dbReference type="SAM" id="MobiDB-lite"/>
    </source>
</evidence>
<evidence type="ECO:0000313" key="4">
    <source>
        <dbReference type="Proteomes" id="UP000285288"/>
    </source>
</evidence>
<dbReference type="Proteomes" id="UP000285288">
    <property type="component" value="Unassembled WGS sequence"/>
</dbReference>
<comment type="caution">
    <text evidence="3">The sequence shown here is derived from an EMBL/GenBank/DDBJ whole genome shotgun (WGS) entry which is preliminary data.</text>
</comment>
<reference evidence="3 4" key="1">
    <citation type="submission" date="2018-08" db="EMBL/GenBank/DDBJ databases">
        <title>A genome reference for cultivated species of the human gut microbiota.</title>
        <authorList>
            <person name="Zou Y."/>
            <person name="Xue W."/>
            <person name="Luo G."/>
        </authorList>
    </citation>
    <scope>NUCLEOTIDE SEQUENCE [LARGE SCALE GENOMIC DNA]</scope>
    <source>
        <strain evidence="3 4">AM42-13AC</strain>
    </source>
</reference>
<gene>
    <name evidence="3" type="ORF">DW907_10815</name>
</gene>
<dbReference type="RefSeq" id="WP_118012153.1">
    <property type="nucleotide sequence ID" value="NZ_QSGD01000059.1"/>
</dbReference>
<feature type="region of interest" description="Disordered" evidence="1">
    <location>
        <begin position="279"/>
        <end position="305"/>
    </location>
</feature>
<sequence length="305" mass="36936">MLPVEFLPDVDELPVSWMNRLALANGFIDVNDMLRSYRIIDGKKVVRHLDYFPKVLGLISDNTWSKSILSIYKQDVKDQYDIIPYHNDEHLCVCPECMKEDMTRFGHIVYHFQHQYPGSFTCWKHKCILEYVQPDQRFIQDMNRMEFIPIKGSYDRDTEFKMYSTCYSKGSIFYKIVRYQLEVLMRDKHLTDNEVVEAFRCKGDEEELPMKVVQMIHTKSVDYFTFREQRVLLQLLFDDYPRYVSFFSKIDPVHMIGYRRRKVSNGMFLMTVRNEQRRRARRYKKNTRKRIRRAVNKKRHQNKRG</sequence>
<feature type="domain" description="TniQ" evidence="2">
    <location>
        <begin position="8"/>
        <end position="129"/>
    </location>
</feature>
<accession>A0A413UA73</accession>
<proteinExistence type="predicted"/>
<dbReference type="EMBL" id="QSGD01000059">
    <property type="protein sequence ID" value="RHB01288.1"/>
    <property type="molecule type" value="Genomic_DNA"/>
</dbReference>
<evidence type="ECO:0000259" key="2">
    <source>
        <dbReference type="Pfam" id="PF06527"/>
    </source>
</evidence>
<dbReference type="InterPro" id="IPR009492">
    <property type="entry name" value="TniQ"/>
</dbReference>
<name>A0A413UA73_9FIRM</name>